<dbReference type="EMBL" id="VDGT01000027">
    <property type="protein sequence ID" value="TNM25871.1"/>
    <property type="molecule type" value="Genomic_DNA"/>
</dbReference>
<gene>
    <name evidence="1" type="ORF">FH715_25990</name>
</gene>
<name>A0A5C4UQB7_9ACTN</name>
<evidence type="ECO:0000313" key="2">
    <source>
        <dbReference type="Proteomes" id="UP000311713"/>
    </source>
</evidence>
<dbReference type="OrthoDB" id="3281564at2"/>
<keyword evidence="2" id="KW-1185">Reference proteome</keyword>
<accession>A0A5C4UQB7</accession>
<reference evidence="1 2" key="1">
    <citation type="submission" date="2019-06" db="EMBL/GenBank/DDBJ databases">
        <title>Draft genome of Streptomyces sedi sp. JCM16909.</title>
        <authorList>
            <person name="Klykleung N."/>
            <person name="Tanasupawat S."/>
            <person name="Kudo T."/>
            <person name="Yuki M."/>
            <person name="Ohkuma M."/>
        </authorList>
    </citation>
    <scope>NUCLEOTIDE SEQUENCE [LARGE SCALE GENOMIC DNA]</scope>
    <source>
        <strain evidence="1 2">JCM 16909</strain>
    </source>
</reference>
<dbReference type="AlphaFoldDB" id="A0A5C4UQB7"/>
<dbReference type="RefSeq" id="WP_139649579.1">
    <property type="nucleotide sequence ID" value="NZ_BAAAZS010000035.1"/>
</dbReference>
<evidence type="ECO:0000313" key="1">
    <source>
        <dbReference type="EMBL" id="TNM25871.1"/>
    </source>
</evidence>
<proteinExistence type="predicted"/>
<protein>
    <submittedName>
        <fullName evidence="1">Uncharacterized protein</fullName>
    </submittedName>
</protein>
<organism evidence="1 2">
    <name type="scientific">Streptomyces sedi</name>
    <dbReference type="NCBI Taxonomy" id="555059"/>
    <lineage>
        <taxon>Bacteria</taxon>
        <taxon>Bacillati</taxon>
        <taxon>Actinomycetota</taxon>
        <taxon>Actinomycetes</taxon>
        <taxon>Kitasatosporales</taxon>
        <taxon>Streptomycetaceae</taxon>
        <taxon>Streptomyces</taxon>
    </lineage>
</organism>
<dbReference type="Proteomes" id="UP000311713">
    <property type="component" value="Unassembled WGS sequence"/>
</dbReference>
<sequence>MGTRQPASWRQEHYLRPGLHQADLDRFWLLRHQTATTLLDYLEGVETALAQATRSAAPPR</sequence>
<comment type="caution">
    <text evidence="1">The sequence shown here is derived from an EMBL/GenBank/DDBJ whole genome shotgun (WGS) entry which is preliminary data.</text>
</comment>